<evidence type="ECO:0008006" key="4">
    <source>
        <dbReference type="Google" id="ProtNLM"/>
    </source>
</evidence>
<dbReference type="Gene3D" id="2.30.30.220">
    <property type="entry name" value="SspB-like"/>
    <property type="match status" value="1"/>
</dbReference>
<organism evidence="2 3">
    <name type="scientific">Amphiplicatus metriothermophilus</name>
    <dbReference type="NCBI Taxonomy" id="1519374"/>
    <lineage>
        <taxon>Bacteria</taxon>
        <taxon>Pseudomonadati</taxon>
        <taxon>Pseudomonadota</taxon>
        <taxon>Alphaproteobacteria</taxon>
        <taxon>Parvularculales</taxon>
        <taxon>Parvularculaceae</taxon>
        <taxon>Amphiplicatus</taxon>
    </lineage>
</organism>
<dbReference type="Pfam" id="PF04386">
    <property type="entry name" value="SspB"/>
    <property type="match status" value="1"/>
</dbReference>
<protein>
    <recommendedName>
        <fullName evidence="4">Stringent starvation protein B</fullName>
    </recommendedName>
</protein>
<evidence type="ECO:0000313" key="2">
    <source>
        <dbReference type="EMBL" id="SNT72479.1"/>
    </source>
</evidence>
<dbReference type="RefSeq" id="WP_200815274.1">
    <property type="nucleotide sequence ID" value="NZ_FZQA01000002.1"/>
</dbReference>
<sequence>MSDVEIDYEYLTQKALKGVLRDVLEMTRELGEPPGEHHFYIEFLTDAPGVEIPDFLRESYPERMTIVLQHQFANLAVSEEAFEVTLWFKGREARLRVPFEAVASFADPSVQFGMRFLAPAEAREAEQPESAAPAPDPDETKNAADAGAEVVSIDAFRKK</sequence>
<reference evidence="2 3" key="1">
    <citation type="submission" date="2017-07" db="EMBL/GenBank/DDBJ databases">
        <authorList>
            <person name="Sun Z.S."/>
            <person name="Albrecht U."/>
            <person name="Echele G."/>
            <person name="Lee C.C."/>
        </authorList>
    </citation>
    <scope>NUCLEOTIDE SEQUENCE [LARGE SCALE GENOMIC DNA]</scope>
    <source>
        <strain evidence="2 3">CGMCC 1.12710</strain>
    </source>
</reference>
<feature type="region of interest" description="Disordered" evidence="1">
    <location>
        <begin position="121"/>
        <end position="159"/>
    </location>
</feature>
<evidence type="ECO:0000313" key="3">
    <source>
        <dbReference type="Proteomes" id="UP000198346"/>
    </source>
</evidence>
<gene>
    <name evidence="2" type="ORF">SAMN06297382_1525</name>
</gene>
<dbReference type="EMBL" id="FZQA01000002">
    <property type="protein sequence ID" value="SNT72479.1"/>
    <property type="molecule type" value="Genomic_DNA"/>
</dbReference>
<evidence type="ECO:0000256" key="1">
    <source>
        <dbReference type="SAM" id="MobiDB-lite"/>
    </source>
</evidence>
<dbReference type="AlphaFoldDB" id="A0A239PQB0"/>
<dbReference type="InterPro" id="IPR036760">
    <property type="entry name" value="SspB-like_sf"/>
</dbReference>
<dbReference type="InterPro" id="IPR007481">
    <property type="entry name" value="SspB"/>
</dbReference>
<dbReference type="Proteomes" id="UP000198346">
    <property type="component" value="Unassembled WGS sequence"/>
</dbReference>
<accession>A0A239PQB0</accession>
<dbReference type="SUPFAM" id="SSF101738">
    <property type="entry name" value="SspB-like"/>
    <property type="match status" value="1"/>
</dbReference>
<proteinExistence type="predicted"/>
<name>A0A239PQB0_9PROT</name>
<keyword evidence="3" id="KW-1185">Reference proteome</keyword>